<keyword evidence="3" id="KW-0808">Transferase</keyword>
<dbReference type="PROSITE" id="PS50044">
    <property type="entry name" value="SIGMA54_3"/>
    <property type="match status" value="1"/>
</dbReference>
<dbReference type="InterPro" id="IPR007634">
    <property type="entry name" value="RNA_pol_sigma_54_DNA-bd"/>
</dbReference>
<keyword evidence="8" id="KW-0804">Transcription</keyword>
<dbReference type="Gene3D" id="1.10.10.60">
    <property type="entry name" value="Homeodomain-like"/>
    <property type="match status" value="1"/>
</dbReference>
<evidence type="ECO:0000256" key="2">
    <source>
        <dbReference type="ARBA" id="ARBA00022478"/>
    </source>
</evidence>
<evidence type="ECO:0000256" key="4">
    <source>
        <dbReference type="ARBA" id="ARBA00022695"/>
    </source>
</evidence>
<dbReference type="GeneID" id="97289374"/>
<dbReference type="InterPro" id="IPR007046">
    <property type="entry name" value="RNA_pol_sigma_54_core-bd"/>
</dbReference>
<name>A0A2N3PHS1_9HELI</name>
<feature type="domain" description="RNA polymerase sigma factor 54 DNA-binding" evidence="9">
    <location>
        <begin position="281"/>
        <end position="434"/>
    </location>
</feature>
<accession>A0A2N3PHS1</accession>
<dbReference type="InterPro" id="IPR000394">
    <property type="entry name" value="RNA_pol_sigma_54"/>
</dbReference>
<gene>
    <name evidence="11" type="ORF">BCM31_00135</name>
</gene>
<evidence type="ECO:0000313" key="12">
    <source>
        <dbReference type="Proteomes" id="UP000233350"/>
    </source>
</evidence>
<dbReference type="GO" id="GO:0006352">
    <property type="term" value="P:DNA-templated transcription initiation"/>
    <property type="evidence" value="ECO:0007669"/>
    <property type="project" value="InterPro"/>
</dbReference>
<dbReference type="PROSITE" id="PS00718">
    <property type="entry name" value="SIGMA54_2"/>
    <property type="match status" value="1"/>
</dbReference>
<feature type="domain" description="RNA polymerase sigma factor 54 core-binding" evidence="10">
    <location>
        <begin position="86"/>
        <end position="269"/>
    </location>
</feature>
<comment type="similarity">
    <text evidence="1">Belongs to the sigma-54 factor family.</text>
</comment>
<keyword evidence="12" id="KW-1185">Reference proteome</keyword>
<dbReference type="Pfam" id="PF04552">
    <property type="entry name" value="Sigma54_DBD"/>
    <property type="match status" value="1"/>
</dbReference>
<dbReference type="PIRSF" id="PIRSF000774">
    <property type="entry name" value="RpoN"/>
    <property type="match status" value="1"/>
</dbReference>
<protein>
    <submittedName>
        <fullName evidence="11">RNA polymerase factor sigma-54</fullName>
    </submittedName>
</protein>
<dbReference type="OrthoDB" id="9814402at2"/>
<dbReference type="PANTHER" id="PTHR32248:SF4">
    <property type="entry name" value="RNA POLYMERASE SIGMA-54 FACTOR"/>
    <property type="match status" value="1"/>
</dbReference>
<dbReference type="GO" id="GO:0016779">
    <property type="term" value="F:nucleotidyltransferase activity"/>
    <property type="evidence" value="ECO:0007669"/>
    <property type="project" value="UniProtKB-KW"/>
</dbReference>
<evidence type="ECO:0000256" key="5">
    <source>
        <dbReference type="ARBA" id="ARBA00023015"/>
    </source>
</evidence>
<dbReference type="NCBIfam" id="TIGR02395">
    <property type="entry name" value="rpoN_sigma"/>
    <property type="match status" value="1"/>
</dbReference>
<dbReference type="STRING" id="556267.HWAG_00320"/>
<dbReference type="Gene3D" id="1.10.10.1330">
    <property type="entry name" value="RNA polymerase sigma-54 factor, core-binding domain"/>
    <property type="match status" value="1"/>
</dbReference>
<keyword evidence="6" id="KW-0731">Sigma factor</keyword>
<evidence type="ECO:0000256" key="8">
    <source>
        <dbReference type="ARBA" id="ARBA00023163"/>
    </source>
</evidence>
<dbReference type="PRINTS" id="PR00045">
    <property type="entry name" value="SIGMA54FCT"/>
</dbReference>
<evidence type="ECO:0000313" key="11">
    <source>
        <dbReference type="EMBL" id="PKT80091.1"/>
    </source>
</evidence>
<dbReference type="GO" id="GO:0016987">
    <property type="term" value="F:sigma factor activity"/>
    <property type="evidence" value="ECO:0007669"/>
    <property type="project" value="UniProtKB-KW"/>
</dbReference>
<evidence type="ECO:0000256" key="7">
    <source>
        <dbReference type="ARBA" id="ARBA00023125"/>
    </source>
</evidence>
<keyword evidence="5" id="KW-0805">Transcription regulation</keyword>
<reference evidence="11 12" key="1">
    <citation type="submission" date="2016-07" db="EMBL/GenBank/DDBJ databases">
        <title>Detection of Helicobacter winghamensis from caecal content of red fox (Vulpes vulpes).</title>
        <authorList>
            <person name="Zanoni R.G."/>
            <person name="Florio D."/>
            <person name="Caffara M."/>
            <person name="Renzi M."/>
            <person name="Parisi A."/>
            <person name="Pasquali F."/>
            <person name="Manfreda G."/>
        </authorList>
    </citation>
    <scope>NUCLEOTIDE SEQUENCE [LARGE SCALE GENOMIC DNA]</scope>
    <source>
        <strain evidence="11 12">295_13</strain>
    </source>
</reference>
<dbReference type="GO" id="GO:0000428">
    <property type="term" value="C:DNA-directed RNA polymerase complex"/>
    <property type="evidence" value="ECO:0007669"/>
    <property type="project" value="UniProtKB-KW"/>
</dbReference>
<dbReference type="NCBIfam" id="NF004602">
    <property type="entry name" value="PRK05932.2-4"/>
    <property type="match status" value="1"/>
</dbReference>
<dbReference type="AlphaFoldDB" id="A0A2N3PHS1"/>
<dbReference type="PANTHER" id="PTHR32248">
    <property type="entry name" value="RNA POLYMERASE SIGMA-54 FACTOR"/>
    <property type="match status" value="1"/>
</dbReference>
<dbReference type="EMBL" id="MBPK01000044">
    <property type="protein sequence ID" value="PKT80091.1"/>
    <property type="molecule type" value="Genomic_DNA"/>
</dbReference>
<keyword evidence="4" id="KW-0548">Nucleotidyltransferase</keyword>
<evidence type="ECO:0000259" key="10">
    <source>
        <dbReference type="Pfam" id="PF04963"/>
    </source>
</evidence>
<dbReference type="Pfam" id="PF04963">
    <property type="entry name" value="Sigma54_CBD"/>
    <property type="match status" value="1"/>
</dbReference>
<comment type="caution">
    <text evidence="11">The sequence shown here is derived from an EMBL/GenBank/DDBJ whole genome shotgun (WGS) entry which is preliminary data.</text>
</comment>
<dbReference type="Pfam" id="PF00309">
    <property type="entry name" value="Sigma54_AID"/>
    <property type="match status" value="1"/>
</dbReference>
<sequence length="442" mass="50413">MKLRAQTSTTLKAKLSSTLKSWLPILQSGMGDLEETLNGFGLENPYFEVKSGIVDTLSTQSIAYKKQHKEKMRGAKGGKSLEGDGIEQFCIQEESLEVLLLRQIEPPLFPTRNSQEIAKKIIENLDNEGYFDGDCVVIAQECSKDLGVEIYASEVEKIRLRFAYLEPPGIGALDVMESFRFQLDHLDVPSDVYGLCLEILENLQEHTRFKNNPLYPQAMRAIQSFKNPPALDFFQKEVAVIPDILVLEDKDNIQVQINDKYYPSILIQKQEKTDKNSIQDAFIKAKIKEARDLVDALEMRKATLYKIGLMIVEYQYEFFKGGEIKPMTLKDLAEEFGHAPSTISRAISNKYLECSRGIFPLKNFFATAIDEETSNTTIKDFVADLIRNENKQKPLSDSKILKLATERFKVTMVRRTIAKYRAQLNIASSSERKKLYKMQVKD</sequence>
<proteinExistence type="inferred from homology"/>
<dbReference type="InterPro" id="IPR038709">
    <property type="entry name" value="RpoN_core-bd_sf"/>
</dbReference>
<evidence type="ECO:0000259" key="9">
    <source>
        <dbReference type="Pfam" id="PF04552"/>
    </source>
</evidence>
<organism evidence="11 12">
    <name type="scientific">Helicobacter winghamensis</name>
    <dbReference type="NCBI Taxonomy" id="157268"/>
    <lineage>
        <taxon>Bacteria</taxon>
        <taxon>Pseudomonadati</taxon>
        <taxon>Campylobacterota</taxon>
        <taxon>Epsilonproteobacteria</taxon>
        <taxon>Campylobacterales</taxon>
        <taxon>Helicobacteraceae</taxon>
        <taxon>Helicobacter</taxon>
    </lineage>
</organism>
<dbReference type="GO" id="GO:0001216">
    <property type="term" value="F:DNA-binding transcription activator activity"/>
    <property type="evidence" value="ECO:0007669"/>
    <property type="project" value="InterPro"/>
</dbReference>
<keyword evidence="2" id="KW-0240">DNA-directed RNA polymerase</keyword>
<evidence type="ECO:0000256" key="1">
    <source>
        <dbReference type="ARBA" id="ARBA00008798"/>
    </source>
</evidence>
<evidence type="ECO:0000256" key="6">
    <source>
        <dbReference type="ARBA" id="ARBA00023082"/>
    </source>
</evidence>
<dbReference type="RefSeq" id="WP_006802012.1">
    <property type="nucleotide sequence ID" value="NZ_CABKOI010000021.1"/>
</dbReference>
<dbReference type="GO" id="GO:0003677">
    <property type="term" value="F:DNA binding"/>
    <property type="evidence" value="ECO:0007669"/>
    <property type="project" value="UniProtKB-KW"/>
</dbReference>
<keyword evidence="7" id="KW-0238">DNA-binding</keyword>
<evidence type="ECO:0000256" key="3">
    <source>
        <dbReference type="ARBA" id="ARBA00022679"/>
    </source>
</evidence>
<dbReference type="Proteomes" id="UP000233350">
    <property type="component" value="Unassembled WGS sequence"/>
</dbReference>